<accession>A0A6P7G8Z3</accession>
<dbReference type="RefSeq" id="XP_028140948.1">
    <property type="nucleotide sequence ID" value="XM_028285147.1"/>
</dbReference>
<keyword evidence="1" id="KW-0732">Signal</keyword>
<dbReference type="RefSeq" id="XP_028140951.1">
    <property type="nucleotide sequence ID" value="XM_028285150.1"/>
</dbReference>
<evidence type="ECO:0000313" key="4">
    <source>
        <dbReference type="RefSeq" id="XP_028140951.1"/>
    </source>
</evidence>
<organism evidence="3">
    <name type="scientific">Diabrotica virgifera virgifera</name>
    <name type="common">western corn rootworm</name>
    <dbReference type="NCBI Taxonomy" id="50390"/>
    <lineage>
        <taxon>Eukaryota</taxon>
        <taxon>Metazoa</taxon>
        <taxon>Ecdysozoa</taxon>
        <taxon>Arthropoda</taxon>
        <taxon>Hexapoda</taxon>
        <taxon>Insecta</taxon>
        <taxon>Pterygota</taxon>
        <taxon>Neoptera</taxon>
        <taxon>Endopterygota</taxon>
        <taxon>Coleoptera</taxon>
        <taxon>Polyphaga</taxon>
        <taxon>Cucujiformia</taxon>
        <taxon>Chrysomeloidea</taxon>
        <taxon>Chrysomelidae</taxon>
        <taxon>Galerucinae</taxon>
        <taxon>Diabroticina</taxon>
        <taxon>Diabroticites</taxon>
        <taxon>Diabrotica</taxon>
    </lineage>
</organism>
<dbReference type="OrthoDB" id="6724361at2759"/>
<reference evidence="2 3" key="1">
    <citation type="submission" date="2025-04" db="UniProtKB">
        <authorList>
            <consortium name="RefSeq"/>
        </authorList>
    </citation>
    <scope>IDENTIFICATION</scope>
    <source>
        <tissue evidence="2 3">Whole insect</tissue>
    </source>
</reference>
<protein>
    <submittedName>
        <fullName evidence="2 3">Uncharacterized protein LOC114335001 isoform X1</fullName>
    </submittedName>
</protein>
<dbReference type="AlphaFoldDB" id="A0A6P7G8Z3"/>
<evidence type="ECO:0000313" key="2">
    <source>
        <dbReference type="RefSeq" id="XP_028140948.1"/>
    </source>
</evidence>
<evidence type="ECO:0000313" key="3">
    <source>
        <dbReference type="RefSeq" id="XP_028140950.1"/>
    </source>
</evidence>
<name>A0A6P7G8Z3_DIAVI</name>
<sequence>MKTIISILLFAVVLALSSSEKIVNKEDCHCHEGFLAKTTPDKGYKCFGVLLKLITNCNTIKRPRCVCTEATGILSDESGTHCVEYRSGREIQKWNCENQADWEKFFTEYPGERFVKL</sequence>
<feature type="chain" id="PRO_5044651003" evidence="1">
    <location>
        <begin position="20"/>
        <end position="117"/>
    </location>
</feature>
<gene>
    <name evidence="2 3 4" type="primary">LOC114335001</name>
</gene>
<proteinExistence type="predicted"/>
<dbReference type="RefSeq" id="XP_028140950.1">
    <property type="nucleotide sequence ID" value="XM_028285149.1"/>
</dbReference>
<evidence type="ECO:0000256" key="1">
    <source>
        <dbReference type="SAM" id="SignalP"/>
    </source>
</evidence>
<feature type="signal peptide" evidence="1">
    <location>
        <begin position="1"/>
        <end position="19"/>
    </location>
</feature>